<dbReference type="InterPro" id="IPR012337">
    <property type="entry name" value="RNaseH-like_sf"/>
</dbReference>
<feature type="compositionally biased region" description="Low complexity" evidence="1">
    <location>
        <begin position="771"/>
        <end position="782"/>
    </location>
</feature>
<dbReference type="InterPro" id="IPR007021">
    <property type="entry name" value="DUF659"/>
</dbReference>
<dbReference type="GO" id="GO:0046983">
    <property type="term" value="F:protein dimerization activity"/>
    <property type="evidence" value="ECO:0007669"/>
    <property type="project" value="InterPro"/>
</dbReference>
<evidence type="ECO:0000259" key="2">
    <source>
        <dbReference type="Pfam" id="PF04937"/>
    </source>
</evidence>
<organism evidence="4 5">
    <name type="scientific">Ceratopteris richardii</name>
    <name type="common">Triangle waterfern</name>
    <dbReference type="NCBI Taxonomy" id="49495"/>
    <lineage>
        <taxon>Eukaryota</taxon>
        <taxon>Viridiplantae</taxon>
        <taxon>Streptophyta</taxon>
        <taxon>Embryophyta</taxon>
        <taxon>Tracheophyta</taxon>
        <taxon>Polypodiopsida</taxon>
        <taxon>Polypodiidae</taxon>
        <taxon>Polypodiales</taxon>
        <taxon>Pteridineae</taxon>
        <taxon>Pteridaceae</taxon>
        <taxon>Parkerioideae</taxon>
        <taxon>Ceratopteris</taxon>
    </lineage>
</organism>
<dbReference type="PANTHER" id="PTHR32166">
    <property type="entry name" value="OSJNBA0013A04.12 PROTEIN"/>
    <property type="match status" value="1"/>
</dbReference>
<evidence type="ECO:0000259" key="3">
    <source>
        <dbReference type="Pfam" id="PF05699"/>
    </source>
</evidence>
<reference evidence="4" key="1">
    <citation type="submission" date="2021-08" db="EMBL/GenBank/DDBJ databases">
        <title>WGS assembly of Ceratopteris richardii.</title>
        <authorList>
            <person name="Marchant D.B."/>
            <person name="Chen G."/>
            <person name="Jenkins J."/>
            <person name="Shu S."/>
            <person name="Leebens-Mack J."/>
            <person name="Grimwood J."/>
            <person name="Schmutz J."/>
            <person name="Soltis P."/>
            <person name="Soltis D."/>
            <person name="Chen Z.-H."/>
        </authorList>
    </citation>
    <scope>NUCLEOTIDE SEQUENCE</scope>
    <source>
        <strain evidence="4">Whitten #5841</strain>
        <tissue evidence="4">Leaf</tissue>
    </source>
</reference>
<dbReference type="OrthoDB" id="1936364at2759"/>
<feature type="compositionally biased region" description="Acidic residues" evidence="1">
    <location>
        <begin position="783"/>
        <end position="799"/>
    </location>
</feature>
<dbReference type="SUPFAM" id="SSF53098">
    <property type="entry name" value="Ribonuclease H-like"/>
    <property type="match status" value="1"/>
</dbReference>
<dbReference type="AlphaFoldDB" id="A0A8T2QFH4"/>
<evidence type="ECO:0000313" key="4">
    <source>
        <dbReference type="EMBL" id="KAH7282852.1"/>
    </source>
</evidence>
<name>A0A8T2QFH4_CERRI</name>
<dbReference type="InterPro" id="IPR008906">
    <property type="entry name" value="HATC_C_dom"/>
</dbReference>
<keyword evidence="5" id="KW-1185">Reference proteome</keyword>
<gene>
    <name evidence="4" type="ORF">KP509_35G050100</name>
</gene>
<feature type="compositionally biased region" description="Low complexity" evidence="1">
    <location>
        <begin position="106"/>
        <end position="117"/>
    </location>
</feature>
<dbReference type="Pfam" id="PF04937">
    <property type="entry name" value="DUF659"/>
    <property type="match status" value="1"/>
</dbReference>
<feature type="compositionally biased region" description="Basic residues" evidence="1">
    <location>
        <begin position="710"/>
        <end position="730"/>
    </location>
</feature>
<evidence type="ECO:0000256" key="1">
    <source>
        <dbReference type="SAM" id="MobiDB-lite"/>
    </source>
</evidence>
<feature type="region of interest" description="Disordered" evidence="1">
    <location>
        <begin position="691"/>
        <end position="799"/>
    </location>
</feature>
<dbReference type="PANTHER" id="PTHR32166:SF123">
    <property type="entry name" value="BED-TYPE DOMAIN-CONTAINING PROTEIN"/>
    <property type="match status" value="1"/>
</dbReference>
<dbReference type="EMBL" id="CM035440">
    <property type="protein sequence ID" value="KAH7282852.1"/>
    <property type="molecule type" value="Genomic_DNA"/>
</dbReference>
<dbReference type="Pfam" id="PF05699">
    <property type="entry name" value="Dimer_Tnp_hAT"/>
    <property type="match status" value="1"/>
</dbReference>
<evidence type="ECO:0000313" key="5">
    <source>
        <dbReference type="Proteomes" id="UP000825935"/>
    </source>
</evidence>
<feature type="domain" description="HAT C-terminal dimerisation" evidence="3">
    <location>
        <begin position="560"/>
        <end position="640"/>
    </location>
</feature>
<proteinExistence type="predicted"/>
<feature type="compositionally biased region" description="Polar residues" evidence="1">
    <location>
        <begin position="118"/>
        <end position="130"/>
    </location>
</feature>
<protein>
    <submittedName>
        <fullName evidence="4">Uncharacterized protein</fullName>
    </submittedName>
</protein>
<accession>A0A8T2QFH4</accession>
<comment type="caution">
    <text evidence="4">The sequence shown here is derived from an EMBL/GenBank/DDBJ whole genome shotgun (WGS) entry which is preliminary data.</text>
</comment>
<sequence>MGRTPADIRSHVKVTGSNTWECKYCKGIFTGSASRIKAHLLGLRGGGIGKCHSVPQQITEDLTAKLQLSQGVGSMQVSEDCLETLEMLPNAGESSSAPSKRARTDSVSSSGASANVATPSSRAQPPSNSGPIPRNLPESNVFMRSSMKASMQKQAMDQAKKEIGRLFILCGIPFNVANTTAWKRAMRAVSRIGTPWEGPSGRVLRTSELTKQKLAVETEMLSLRATWEKYGCSILCDGWSDMRKRSVYNIMVSSCKGTMFLRAIPAHAPGTVVTGEFIFSHVKKAIEDVGSRNVIQVVTDNGSNCVAMGRMLEEEYPKITWTPCASHSLDLLMEDIGSLPWVENILSKAKFIVKFVTSRPKVQNIFRSHSDLELQKPAFTRFCYIFIVLDRVLRVRKGLLRTVVAEEWYQIPEARDGDPLFMRFSSLVMGEDAFWSKAEVLIAALQPVYSVLRITDMEGSTLGLVYEYVSRIQGCIADVSGLSDTERHDLCEAVRRRWDWFHKPIHAVAHILHPLWRSEAQDTDVTLEDSWIEYLGRWTEGDMELYSQLQKERLQFRSMERYFGQPTARLRENQVSPITWWEIYGIGTPLLRKLALQILSQDCSTGPAERNWSTWALFHTKKRNRLSPQQLEKLVYTHCNLKLLESKGTHIAPLQVNVDSIDISKVKDIPRIPPEEKDIFSMLFRESQLFVRQTRRGTRGNTTDAPSTSRRPRKMASRRGGRARGRRGGRTIRPDPETSLPEDWEHRSASSSSDDDDDSLADIERVMGLHSDSGSTSSWASSFDEDVGIDDIVDEESEP</sequence>
<feature type="region of interest" description="Disordered" evidence="1">
    <location>
        <begin position="90"/>
        <end position="138"/>
    </location>
</feature>
<dbReference type="Proteomes" id="UP000825935">
    <property type="component" value="Chromosome 35"/>
</dbReference>
<feature type="domain" description="DUF659" evidence="2">
    <location>
        <begin position="199"/>
        <end position="352"/>
    </location>
</feature>